<dbReference type="GO" id="GO:0005737">
    <property type="term" value="C:cytoplasm"/>
    <property type="evidence" value="ECO:0007669"/>
    <property type="project" value="UniProtKB-ARBA"/>
</dbReference>
<feature type="region of interest" description="Disordered" evidence="3">
    <location>
        <begin position="280"/>
        <end position="301"/>
    </location>
</feature>
<name>A0A9Y3R2G9_9CICH</name>
<proteinExistence type="predicted"/>
<dbReference type="GO" id="GO:0006357">
    <property type="term" value="P:regulation of transcription by RNA polymerase II"/>
    <property type="evidence" value="ECO:0007669"/>
    <property type="project" value="TreeGrafter"/>
</dbReference>
<dbReference type="GO" id="GO:0043122">
    <property type="term" value="P:regulation of canonical NF-kappaB signal transduction"/>
    <property type="evidence" value="ECO:0007669"/>
    <property type="project" value="UniProtKB-ARBA"/>
</dbReference>
<evidence type="ECO:0000256" key="2">
    <source>
        <dbReference type="SAM" id="Coils"/>
    </source>
</evidence>
<feature type="coiled-coil region" evidence="2">
    <location>
        <begin position="148"/>
        <end position="175"/>
    </location>
</feature>
<accession>A0A9Y3R2G9</accession>
<evidence type="ECO:0000313" key="5">
    <source>
        <dbReference type="RefSeq" id="XP_005730561.1"/>
    </source>
</evidence>
<feature type="coiled-coil region" evidence="2">
    <location>
        <begin position="221"/>
        <end position="255"/>
    </location>
</feature>
<reference evidence="5" key="1">
    <citation type="submission" date="2025-08" db="UniProtKB">
        <authorList>
            <consortium name="RefSeq"/>
        </authorList>
    </citation>
    <scope>IDENTIFICATION</scope>
</reference>
<dbReference type="Gene3D" id="1.20.5.990">
    <property type="entry name" value="Nemo cc2-lz domain - 1d5 darpin complex"/>
    <property type="match status" value="1"/>
</dbReference>
<dbReference type="RefSeq" id="XP_005730561.1">
    <property type="nucleotide sequence ID" value="XM_005730504.1"/>
</dbReference>
<sequence length="301" mass="35356">MSLLENSTARLPVDPSESNDTDKHRQAHRLYPSLPNIDRYEFWCNTGEELHPSVKLENTQLQGSSHKSDVNMKTQILILEEQKNELLSINEKWAKEYRTMVHYYKEKVEELKALQQCDRFEEEEGKHVTLNRLKLKVIKGKESAQTEEGDASSEKLEAQKEVKELRAQNSALTRKGQHQHEEIRRLNKALKEALQASQSLGVDNETLDIWKHQAEVFKEDFRKERRDREKLKGKYLELEKKYTKAHNELHVLRSQMTWTRQLHPVLNCSCANQAKCPNSEGHQVSQHHMKLQRRCTLDNKQ</sequence>
<organism evidence="4 5">
    <name type="scientific">Pundamilia nyererei</name>
    <dbReference type="NCBI Taxonomy" id="303518"/>
    <lineage>
        <taxon>Eukaryota</taxon>
        <taxon>Metazoa</taxon>
        <taxon>Chordata</taxon>
        <taxon>Craniata</taxon>
        <taxon>Vertebrata</taxon>
        <taxon>Euteleostomi</taxon>
        <taxon>Actinopterygii</taxon>
        <taxon>Neopterygii</taxon>
        <taxon>Teleostei</taxon>
        <taxon>Neoteleostei</taxon>
        <taxon>Acanthomorphata</taxon>
        <taxon>Ovalentaria</taxon>
        <taxon>Cichlomorphae</taxon>
        <taxon>Cichliformes</taxon>
        <taxon>Cichlidae</taxon>
        <taxon>African cichlids</taxon>
        <taxon>Pseudocrenilabrinae</taxon>
        <taxon>Haplochromini</taxon>
        <taxon>Pundamilia</taxon>
    </lineage>
</organism>
<evidence type="ECO:0000256" key="3">
    <source>
        <dbReference type="SAM" id="MobiDB-lite"/>
    </source>
</evidence>
<dbReference type="GO" id="GO:0071222">
    <property type="term" value="P:cellular response to lipopolysaccharide"/>
    <property type="evidence" value="ECO:0007669"/>
    <property type="project" value="TreeGrafter"/>
</dbReference>
<gene>
    <name evidence="5" type="primary">LOC102195858</name>
</gene>
<keyword evidence="1 2" id="KW-0175">Coiled coil</keyword>
<keyword evidence="4" id="KW-1185">Reference proteome</keyword>
<dbReference type="Proteomes" id="UP000695023">
    <property type="component" value="Unplaced"/>
</dbReference>
<evidence type="ECO:0000313" key="4">
    <source>
        <dbReference type="Proteomes" id="UP000695023"/>
    </source>
</evidence>
<protein>
    <submittedName>
        <fullName evidence="5">TNFAIP3-interacting protein 1-like</fullName>
    </submittedName>
</protein>
<evidence type="ECO:0000256" key="1">
    <source>
        <dbReference type="ARBA" id="ARBA00023054"/>
    </source>
</evidence>
<feature type="region of interest" description="Disordered" evidence="3">
    <location>
        <begin position="1"/>
        <end position="29"/>
    </location>
</feature>
<dbReference type="PANTHER" id="PTHR31882:SF2">
    <property type="entry name" value="TNFAIP3-INTERACTING PROTEIN 3"/>
    <property type="match status" value="1"/>
</dbReference>
<dbReference type="PANTHER" id="PTHR31882">
    <property type="entry name" value="TNFAIP3-INTERACTING PROTEIN COILED COIL FAMILY MEMBER"/>
    <property type="match status" value="1"/>
</dbReference>
<dbReference type="AlphaFoldDB" id="A0A9Y3R2G9"/>
<dbReference type="GeneID" id="102195858"/>